<comment type="caution">
    <text evidence="3">The sequence shown here is derived from an EMBL/GenBank/DDBJ whole genome shotgun (WGS) entry which is preliminary data.</text>
</comment>
<dbReference type="NCBIfam" id="NF033474">
    <property type="entry name" value="DivGenRetAVD"/>
    <property type="match status" value="1"/>
</dbReference>
<gene>
    <name evidence="3" type="ORF">BH720_11425</name>
</gene>
<dbReference type="EMBL" id="MJGC01000054">
    <property type="protein sequence ID" value="OEJ75071.1"/>
    <property type="molecule type" value="Genomic_DNA"/>
</dbReference>
<feature type="region of interest" description="Disordered" evidence="1">
    <location>
        <begin position="106"/>
        <end position="126"/>
    </location>
</feature>
<reference evidence="3" key="1">
    <citation type="submission" date="2016-09" db="EMBL/GenBank/DDBJ databases">
        <title>Draft genome of thermotolerant cyanobacterium Desertifilum sp. strain IPPAS B-1220.</title>
        <authorList>
            <person name="Sinetova M.A."/>
            <person name="Bolakhan K."/>
            <person name="Zayadan B.K."/>
            <person name="Mironov K.S."/>
            <person name="Ustinova V."/>
            <person name="Kupriyanova E.V."/>
            <person name="Sidorov R.A."/>
            <person name="Skrypnik A.N."/>
            <person name="Gogoleva N.E."/>
            <person name="Gogolev Y.V."/>
            <person name="Los D.A."/>
        </authorList>
    </citation>
    <scope>NUCLEOTIDE SEQUENCE [LARGE SCALE GENOMIC DNA]</scope>
    <source>
        <strain evidence="3">IPPAS B-1220</strain>
    </source>
</reference>
<proteinExistence type="predicted"/>
<dbReference type="Gene3D" id="1.20.1440.60">
    <property type="entry name" value="23S rRNA-intervening sequence"/>
    <property type="match status" value="1"/>
</dbReference>
<dbReference type="SUPFAM" id="SSF158446">
    <property type="entry name" value="IVS-encoded protein-like"/>
    <property type="match status" value="1"/>
</dbReference>
<dbReference type="InterPro" id="IPR055360">
    <property type="entry name" value="bAvd"/>
</dbReference>
<feature type="domain" description="bAvd-like" evidence="2">
    <location>
        <begin position="6"/>
        <end position="108"/>
    </location>
</feature>
<organism evidence="3">
    <name type="scientific">Desertifilum tharense IPPAS B-1220</name>
    <dbReference type="NCBI Taxonomy" id="1781255"/>
    <lineage>
        <taxon>Bacteria</taxon>
        <taxon>Bacillati</taxon>
        <taxon>Cyanobacteriota</taxon>
        <taxon>Cyanophyceae</taxon>
        <taxon>Desertifilales</taxon>
        <taxon>Desertifilaceae</taxon>
        <taxon>Desertifilum</taxon>
    </lineage>
</organism>
<protein>
    <submittedName>
        <fullName evidence="3">Four helix bundle protein</fullName>
    </submittedName>
</protein>
<sequence>MDELPIIQKTYDLIKWYIPLLNKLPRDHKLMLGNRVIERLYDILEQLILARYTKQKLPILESINSQLAILRYQTRLLFDFNLFSEHRYEYASKLIDEIGKELGGWINKQRQSQPSPPAPLPRGEGR</sequence>
<dbReference type="STRING" id="1781255.BH720_11425"/>
<evidence type="ECO:0000313" key="3">
    <source>
        <dbReference type="EMBL" id="OEJ75071.1"/>
    </source>
</evidence>
<dbReference type="AlphaFoldDB" id="A0A1E5QKG1"/>
<name>A0A1E5QKG1_9CYAN</name>
<evidence type="ECO:0000256" key="1">
    <source>
        <dbReference type="SAM" id="MobiDB-lite"/>
    </source>
</evidence>
<dbReference type="InterPro" id="IPR036583">
    <property type="entry name" value="23S_rRNA_IVS_sf"/>
</dbReference>
<accession>A0A1E5QKG1</accession>
<dbReference type="Pfam" id="PF22296">
    <property type="entry name" value="bAvd"/>
    <property type="match status" value="1"/>
</dbReference>
<evidence type="ECO:0000259" key="2">
    <source>
        <dbReference type="Pfam" id="PF22296"/>
    </source>
</evidence>
<dbReference type="CDD" id="cd16376">
    <property type="entry name" value="Avd_like"/>
    <property type="match status" value="1"/>
</dbReference>
<dbReference type="OrthoDB" id="514908at2"/>